<feature type="transmembrane region" description="Helical" evidence="1">
    <location>
        <begin position="21"/>
        <end position="40"/>
    </location>
</feature>
<reference evidence="3" key="1">
    <citation type="journal article" date="2019" name="Int. J. Syst. Evol. Microbiol.">
        <title>The Global Catalogue of Microorganisms (GCM) 10K type strain sequencing project: providing services to taxonomists for standard genome sequencing and annotation.</title>
        <authorList>
            <consortium name="The Broad Institute Genomics Platform"/>
            <consortium name="The Broad Institute Genome Sequencing Center for Infectious Disease"/>
            <person name="Wu L."/>
            <person name="Ma J."/>
        </authorList>
    </citation>
    <scope>NUCLEOTIDE SEQUENCE [LARGE SCALE GENOMIC DNA]</scope>
    <source>
        <strain evidence="3">CGMCC 1.12371</strain>
    </source>
</reference>
<comment type="caution">
    <text evidence="2">The sequence shown here is derived from an EMBL/GenBank/DDBJ whole genome shotgun (WGS) entry which is preliminary data.</text>
</comment>
<gene>
    <name evidence="2" type="ORF">ACFQPB_10160</name>
</gene>
<keyword evidence="1" id="KW-0472">Membrane</keyword>
<organism evidence="2 3">
    <name type="scientific">Hydrogenophaga atypica</name>
    <dbReference type="NCBI Taxonomy" id="249409"/>
    <lineage>
        <taxon>Bacteria</taxon>
        <taxon>Pseudomonadati</taxon>
        <taxon>Pseudomonadota</taxon>
        <taxon>Betaproteobacteria</taxon>
        <taxon>Burkholderiales</taxon>
        <taxon>Comamonadaceae</taxon>
        <taxon>Hydrogenophaga</taxon>
    </lineage>
</organism>
<dbReference type="PANTHER" id="PTHR34980">
    <property type="entry name" value="INNER MEMBRANE PROTEIN-RELATED-RELATED"/>
    <property type="match status" value="1"/>
</dbReference>
<dbReference type="InterPro" id="IPR008523">
    <property type="entry name" value="DUF805"/>
</dbReference>
<keyword evidence="1" id="KW-1133">Transmembrane helix</keyword>
<evidence type="ECO:0000256" key="1">
    <source>
        <dbReference type="SAM" id="Phobius"/>
    </source>
</evidence>
<feature type="transmembrane region" description="Helical" evidence="1">
    <location>
        <begin position="46"/>
        <end position="63"/>
    </location>
</feature>
<keyword evidence="1" id="KW-0812">Transmembrane</keyword>
<dbReference type="Pfam" id="PF05656">
    <property type="entry name" value="DUF805"/>
    <property type="match status" value="1"/>
</dbReference>
<dbReference type="Proteomes" id="UP001596501">
    <property type="component" value="Unassembled WGS sequence"/>
</dbReference>
<dbReference type="PANTHER" id="PTHR34980:SF2">
    <property type="entry name" value="INNER MEMBRANE PROTEIN YHAH-RELATED"/>
    <property type="match status" value="1"/>
</dbReference>
<proteinExistence type="predicted"/>
<evidence type="ECO:0000313" key="2">
    <source>
        <dbReference type="EMBL" id="MFC7409224.1"/>
    </source>
</evidence>
<sequence length="120" mass="13652">MTFVESIQTCFRKYATFAGRAARPEYWWFVLFLVLTQVVAEMTSPTLSAVFVIATLIPAIAAATRRLHDVDRSGWWQLIGFIPLIGWIVLIYWMCQPGKEPNRFGPAPNSPSQIQDFSQV</sequence>
<evidence type="ECO:0000313" key="3">
    <source>
        <dbReference type="Proteomes" id="UP001596501"/>
    </source>
</evidence>
<dbReference type="EMBL" id="JBHTCA010000005">
    <property type="protein sequence ID" value="MFC7409224.1"/>
    <property type="molecule type" value="Genomic_DNA"/>
</dbReference>
<keyword evidence="3" id="KW-1185">Reference proteome</keyword>
<dbReference type="RefSeq" id="WP_382222616.1">
    <property type="nucleotide sequence ID" value="NZ_JBHTCA010000005.1"/>
</dbReference>
<name>A0ABW2QIE1_9BURK</name>
<protein>
    <submittedName>
        <fullName evidence="2">DUF805 domain-containing protein</fullName>
    </submittedName>
</protein>
<feature type="transmembrane region" description="Helical" evidence="1">
    <location>
        <begin position="75"/>
        <end position="94"/>
    </location>
</feature>
<accession>A0ABW2QIE1</accession>